<comment type="subcellular location">
    <subcellularLocation>
        <location evidence="2">Cytoplasm</location>
    </subcellularLocation>
</comment>
<evidence type="ECO:0000313" key="7">
    <source>
        <dbReference type="Proteomes" id="UP000541185"/>
    </source>
</evidence>
<dbReference type="Proteomes" id="UP000541185">
    <property type="component" value="Unassembled WGS sequence"/>
</dbReference>
<dbReference type="PANTHER" id="PTHR37689:SF1">
    <property type="entry name" value="PROTEIN FDHE"/>
    <property type="match status" value="1"/>
</dbReference>
<accession>A0A848HAT6</accession>
<dbReference type="Pfam" id="PF24859">
    <property type="entry name" value="FdhE_central"/>
    <property type="match status" value="1"/>
</dbReference>
<keyword evidence="1 2" id="KW-0963">Cytoplasm</keyword>
<dbReference type="PANTHER" id="PTHR37689">
    <property type="entry name" value="PROTEIN FDHE"/>
    <property type="match status" value="1"/>
</dbReference>
<dbReference type="CDD" id="cd16341">
    <property type="entry name" value="FdhE"/>
    <property type="match status" value="1"/>
</dbReference>
<reference evidence="6 7" key="1">
    <citation type="submission" date="2020-04" db="EMBL/GenBank/DDBJ databases">
        <title>Ramlibacter sp. G-1-2-2 isolated from soil.</title>
        <authorList>
            <person name="Dahal R.H."/>
        </authorList>
    </citation>
    <scope>NUCLEOTIDE SEQUENCE [LARGE SCALE GENOMIC DNA]</scope>
    <source>
        <strain evidence="6 7">G-1-2-2</strain>
    </source>
</reference>
<keyword evidence="7" id="KW-1185">Reference proteome</keyword>
<feature type="domain" description="FdhE C-terminal" evidence="5">
    <location>
        <begin position="234"/>
        <end position="317"/>
    </location>
</feature>
<dbReference type="InterPro" id="IPR006452">
    <property type="entry name" value="Formate_DH_accessory"/>
</dbReference>
<evidence type="ECO:0000259" key="3">
    <source>
        <dbReference type="Pfam" id="PF04216"/>
    </source>
</evidence>
<dbReference type="HAMAP" id="MF_00611">
    <property type="entry name" value="FdeH"/>
    <property type="match status" value="1"/>
</dbReference>
<dbReference type="Gene3D" id="3.90.1670.10">
    <property type="entry name" value="FdhE-like domain"/>
    <property type="match status" value="1"/>
</dbReference>
<dbReference type="InterPro" id="IPR024064">
    <property type="entry name" value="FdhE-like_sf"/>
</dbReference>
<gene>
    <name evidence="2 6" type="primary">fdhE</name>
    <name evidence="6" type="ORF">HHL11_22935</name>
</gene>
<protein>
    <recommendedName>
        <fullName evidence="2">Protein FdhE homolog</fullName>
    </recommendedName>
</protein>
<dbReference type="InterPro" id="IPR056796">
    <property type="entry name" value="FdhE_C"/>
</dbReference>
<dbReference type="Pfam" id="PF04216">
    <property type="entry name" value="FdhE_N"/>
    <property type="match status" value="1"/>
</dbReference>
<evidence type="ECO:0000256" key="2">
    <source>
        <dbReference type="HAMAP-Rule" id="MF_00611"/>
    </source>
</evidence>
<dbReference type="Pfam" id="PF24860">
    <property type="entry name" value="FdhE_C"/>
    <property type="match status" value="1"/>
</dbReference>
<evidence type="ECO:0000259" key="4">
    <source>
        <dbReference type="Pfam" id="PF24859"/>
    </source>
</evidence>
<sequence length="327" mass="35357">MNPSPLLSPEEIAARAGQQASLLYMPVRGEVFADRAIRLRQRAAGHAMRDYLLLVADIAQAQHAVLQDFPAVRVPDPQALMAAAYAGQPPLPAPLWPRAPQWRDGLHPILDALLQRLPSGPTRTAVEALRGAPDEMLERQADRLLDGVTLGLDLAAAPFIAAALQVYWTHLVLATQEAHGTDRLPPFGRVDDPTRCPCCGSRPVASVIRIDPGAGGLRYLQCSLCSTQWHMVRVKCSRCLSTKGIEYRLLAPMDGGETARQPAVEAETCDECGSYLKIVRRDRDPLVEAVADDLASVTLDLLVEQAGFENHGVNLMLLFGDPDGGGG</sequence>
<comment type="caution">
    <text evidence="6">The sequence shown here is derived from an EMBL/GenBank/DDBJ whole genome shotgun (WGS) entry which is preliminary data.</text>
</comment>
<organism evidence="6 7">
    <name type="scientific">Ramlibacter agri</name>
    <dbReference type="NCBI Taxonomy" id="2728837"/>
    <lineage>
        <taxon>Bacteria</taxon>
        <taxon>Pseudomonadati</taxon>
        <taxon>Pseudomonadota</taxon>
        <taxon>Betaproteobacteria</taxon>
        <taxon>Burkholderiales</taxon>
        <taxon>Comamonadaceae</taxon>
        <taxon>Ramlibacter</taxon>
    </lineage>
</organism>
<proteinExistence type="inferred from homology"/>
<dbReference type="EMBL" id="JABBFX010000002">
    <property type="protein sequence ID" value="NML46619.1"/>
    <property type="molecule type" value="Genomic_DNA"/>
</dbReference>
<dbReference type="AlphaFoldDB" id="A0A848HAT6"/>
<comment type="function">
    <text evidence="2">Necessary for formate dehydrogenase activity.</text>
</comment>
<dbReference type="GO" id="GO:0005829">
    <property type="term" value="C:cytosol"/>
    <property type="evidence" value="ECO:0007669"/>
    <property type="project" value="TreeGrafter"/>
</dbReference>
<dbReference type="GO" id="GO:0051604">
    <property type="term" value="P:protein maturation"/>
    <property type="evidence" value="ECO:0007669"/>
    <property type="project" value="TreeGrafter"/>
</dbReference>
<evidence type="ECO:0000256" key="1">
    <source>
        <dbReference type="ARBA" id="ARBA00022490"/>
    </source>
</evidence>
<dbReference type="SUPFAM" id="SSF144020">
    <property type="entry name" value="FdhE-like"/>
    <property type="match status" value="1"/>
</dbReference>
<evidence type="ECO:0000259" key="5">
    <source>
        <dbReference type="Pfam" id="PF24860"/>
    </source>
</evidence>
<dbReference type="RefSeq" id="WP_169420875.1">
    <property type="nucleotide sequence ID" value="NZ_JABBFX010000002.1"/>
</dbReference>
<dbReference type="NCBIfam" id="TIGR01562">
    <property type="entry name" value="FdhE"/>
    <property type="match status" value="1"/>
</dbReference>
<feature type="domain" description="FdhE central" evidence="4">
    <location>
        <begin position="196"/>
        <end position="233"/>
    </location>
</feature>
<evidence type="ECO:0000313" key="6">
    <source>
        <dbReference type="EMBL" id="NML46619.1"/>
    </source>
</evidence>
<dbReference type="InterPro" id="IPR056774">
    <property type="entry name" value="FdhE_N"/>
</dbReference>
<feature type="domain" description="FdhE N-terminal" evidence="3">
    <location>
        <begin position="23"/>
        <end position="174"/>
    </location>
</feature>
<dbReference type="InterPro" id="IPR056797">
    <property type="entry name" value="FdhE_central"/>
</dbReference>
<name>A0A848HAT6_9BURK</name>
<dbReference type="PIRSF" id="PIRSF018296">
    <property type="entry name" value="Format_dh_formtn"/>
    <property type="match status" value="1"/>
</dbReference>
<dbReference type="GO" id="GO:0008199">
    <property type="term" value="F:ferric iron binding"/>
    <property type="evidence" value="ECO:0007669"/>
    <property type="project" value="TreeGrafter"/>
</dbReference>
<comment type="similarity">
    <text evidence="2">Belongs to the FdhE family.</text>
</comment>